<dbReference type="Gene3D" id="6.10.340.10">
    <property type="match status" value="1"/>
</dbReference>
<dbReference type="CDD" id="cd06225">
    <property type="entry name" value="HAMP"/>
    <property type="match status" value="1"/>
</dbReference>
<dbReference type="InterPro" id="IPR001789">
    <property type="entry name" value="Sig_transdc_resp-reg_receiver"/>
</dbReference>
<feature type="modified residue" description="4-aspartylphosphate" evidence="17">
    <location>
        <position position="760"/>
    </location>
</feature>
<keyword evidence="7" id="KW-0808">Transferase</keyword>
<dbReference type="PRINTS" id="PR00344">
    <property type="entry name" value="BCTRLSENSOR"/>
</dbReference>
<feature type="coiled-coil region" evidence="18">
    <location>
        <begin position="401"/>
        <end position="456"/>
    </location>
</feature>
<evidence type="ECO:0000256" key="14">
    <source>
        <dbReference type="ARBA" id="ARBA00023136"/>
    </source>
</evidence>
<keyword evidence="8 19" id="KW-0812">Transmembrane</keyword>
<keyword evidence="18" id="KW-0175">Coiled coil</keyword>
<reference evidence="23" key="1">
    <citation type="submission" date="2016-09" db="EMBL/GenBank/DDBJ databases">
        <title>Draft genome of thermotolerant cyanobacterium Desertifilum sp. strain IPPAS B-1220.</title>
        <authorList>
            <person name="Sinetova M.A."/>
            <person name="Bolakhan K."/>
            <person name="Zayadan B.K."/>
            <person name="Mironov K.S."/>
            <person name="Ustinova V."/>
            <person name="Kupriyanova E.V."/>
            <person name="Sidorov R.A."/>
            <person name="Skrypnik A.N."/>
            <person name="Gogoleva N.E."/>
            <person name="Gogolev Y.V."/>
            <person name="Los D.A."/>
        </authorList>
    </citation>
    <scope>NUCLEOTIDE SEQUENCE [LARGE SCALE GENOMIC DNA]</scope>
    <source>
        <strain evidence="23">IPPAS B-1220</strain>
    </source>
</reference>
<feature type="transmembrane region" description="Helical" evidence="19">
    <location>
        <begin position="351"/>
        <end position="373"/>
    </location>
</feature>
<evidence type="ECO:0000313" key="23">
    <source>
        <dbReference type="EMBL" id="OEJ72851.1"/>
    </source>
</evidence>
<dbReference type="InterPro" id="IPR036097">
    <property type="entry name" value="HisK_dim/P_sf"/>
</dbReference>
<feature type="domain" description="Histidine kinase" evidence="20">
    <location>
        <begin position="456"/>
        <end position="687"/>
    </location>
</feature>
<dbReference type="InterPro" id="IPR011006">
    <property type="entry name" value="CheY-like_superfamily"/>
</dbReference>
<dbReference type="SMART" id="SM00304">
    <property type="entry name" value="HAMP"/>
    <property type="match status" value="1"/>
</dbReference>
<dbReference type="SMART" id="SM00388">
    <property type="entry name" value="HisKA"/>
    <property type="match status" value="1"/>
</dbReference>
<dbReference type="GO" id="GO:0005886">
    <property type="term" value="C:plasma membrane"/>
    <property type="evidence" value="ECO:0007669"/>
    <property type="project" value="UniProtKB-SubCell"/>
</dbReference>
<dbReference type="InterPro" id="IPR003660">
    <property type="entry name" value="HAMP_dom"/>
</dbReference>
<feature type="domain" description="HAMP" evidence="22">
    <location>
        <begin position="371"/>
        <end position="423"/>
    </location>
</feature>
<evidence type="ECO:0000256" key="12">
    <source>
        <dbReference type="ARBA" id="ARBA00022989"/>
    </source>
</evidence>
<evidence type="ECO:0000256" key="3">
    <source>
        <dbReference type="ARBA" id="ARBA00006402"/>
    </source>
</evidence>
<evidence type="ECO:0000256" key="2">
    <source>
        <dbReference type="ARBA" id="ARBA00004651"/>
    </source>
</evidence>
<keyword evidence="5" id="KW-1003">Cell membrane</keyword>
<comment type="caution">
    <text evidence="23">The sequence shown here is derived from an EMBL/GenBank/DDBJ whole genome shotgun (WGS) entry which is preliminary data.</text>
</comment>
<evidence type="ECO:0000259" key="21">
    <source>
        <dbReference type="PROSITE" id="PS50110"/>
    </source>
</evidence>
<keyword evidence="11" id="KW-0067">ATP-binding</keyword>
<dbReference type="EC" id="2.7.13.3" evidence="4"/>
<evidence type="ECO:0000256" key="6">
    <source>
        <dbReference type="ARBA" id="ARBA00022553"/>
    </source>
</evidence>
<dbReference type="OrthoDB" id="581426at2"/>
<evidence type="ECO:0000256" key="19">
    <source>
        <dbReference type="SAM" id="Phobius"/>
    </source>
</evidence>
<dbReference type="PROSITE" id="PS50110">
    <property type="entry name" value="RESPONSE_REGULATORY"/>
    <property type="match status" value="1"/>
</dbReference>
<dbReference type="CDD" id="cd12913">
    <property type="entry name" value="PDC1_MCP_like"/>
    <property type="match status" value="1"/>
</dbReference>
<evidence type="ECO:0000259" key="20">
    <source>
        <dbReference type="PROSITE" id="PS50109"/>
    </source>
</evidence>
<gene>
    <name evidence="23" type="ORF">BH720_23045</name>
</gene>
<keyword evidence="6 17" id="KW-0597">Phosphoprotein</keyword>
<dbReference type="InterPro" id="IPR005467">
    <property type="entry name" value="His_kinase_dom"/>
</dbReference>
<keyword evidence="10" id="KW-0418">Kinase</keyword>
<dbReference type="Gene3D" id="1.10.287.130">
    <property type="match status" value="1"/>
</dbReference>
<comment type="similarity">
    <text evidence="3">In the N-terminal section; belongs to the phytochrome family.</text>
</comment>
<evidence type="ECO:0000256" key="11">
    <source>
        <dbReference type="ARBA" id="ARBA00022840"/>
    </source>
</evidence>
<feature type="transmembrane region" description="Helical" evidence="19">
    <location>
        <begin position="12"/>
        <end position="36"/>
    </location>
</feature>
<dbReference type="AlphaFoldDB" id="A0A1E5QE13"/>
<dbReference type="SUPFAM" id="SSF55874">
    <property type="entry name" value="ATPase domain of HSP90 chaperone/DNA topoisomerase II/histidine kinase"/>
    <property type="match status" value="1"/>
</dbReference>
<dbReference type="GO" id="GO:0000155">
    <property type="term" value="F:phosphorelay sensor kinase activity"/>
    <property type="evidence" value="ECO:0007669"/>
    <property type="project" value="InterPro"/>
</dbReference>
<evidence type="ECO:0000256" key="18">
    <source>
        <dbReference type="SAM" id="Coils"/>
    </source>
</evidence>
<name>A0A1E5QE13_9CYAN</name>
<evidence type="ECO:0000256" key="16">
    <source>
        <dbReference type="ARBA" id="ARBA00074306"/>
    </source>
</evidence>
<keyword evidence="9" id="KW-0547">Nucleotide-binding</keyword>
<dbReference type="FunFam" id="3.30.565.10:FF:000010">
    <property type="entry name" value="Sensor histidine kinase RcsC"/>
    <property type="match status" value="1"/>
</dbReference>
<sequence>MNAPIHQQTQGLPLRFFLVVPFIVQISLAVGLTGWLSIRNGQQAVNDVASQLRDEVTSRIDSEVRYSLETAMTINQLTVDSMRREALTFQNVQEVEGVYWDHLIAFDFISGLGLGLPSGDMIGIFRRVKEGQESYFIEYANDSTGGYWLSQQVNLQKQVLNSTNTGNRIDARERPWYRAAVAAGQPVWTEIYPSISRSADKSLAINASRPIYDANNNFVGVASVIFNLAHISQFLDRLELSPSGETFILERTGELVGSSDGTDPFTLEAGRLMAVDSPNLLIQASATHLQQYFGDLQQIQQPQQLEFWIEGQRQFLQVTPLSLAEGINWLIVVAVPEADFMAQINANTRNTIILCLLALAIASIVSLITSRWISHPISRLSQATGAIAQGQLNQTVETQGIQELEVLARSFNQMAKQLQDVFSELEARVERRTAELKEAKDAADTANQAKSEFLANMSHELRTPLNGILGYAQILLREPGFNAKQKDGLSIIQQCGAHLLTLINDILDLAKIEARKLELFPHDFNFQAFLNSIVNICRIKAEQKEIVFDYQVLNKLPAAIQADEKRLRQVLINLLSNAIKFTDTGGRVTFKVGAVVDSGKTTVVESPPSWVCLRFQVEDTGVGMSPDWIEKIFTPFEQVGEKHRMVEGTGLGLAISQQIVEMMGSAIQVESVLGEGSQFWVEINVPQSTDWVESQTHATQSISGYEGKTQRLLVVDDRWENRSVLVNLLEPLGFEMVEASQGQEGIERAIASRPDLVITDLAMPVMNGFEMVRQLRLLPQFQDLPIIASSASVFNCDRQQSQEAGCTDFLPKPIQSEELLAQLRQYLNLSWIYQPGSEPAIAPQAVPTPPQNTWIVPPAKELLALYTAIRIGDIRAVEQEARRIQQLHPDYGNFSGKILQLAQEMNEQAILKLVKPYVEAEKS</sequence>
<proteinExistence type="inferred from homology"/>
<evidence type="ECO:0000256" key="17">
    <source>
        <dbReference type="PROSITE-ProRule" id="PRU00169"/>
    </source>
</evidence>
<dbReference type="SUPFAM" id="SSF158472">
    <property type="entry name" value="HAMP domain-like"/>
    <property type="match status" value="1"/>
</dbReference>
<dbReference type="InterPro" id="IPR003661">
    <property type="entry name" value="HisK_dim/P_dom"/>
</dbReference>
<dbReference type="PROSITE" id="PS50109">
    <property type="entry name" value="HIS_KIN"/>
    <property type="match status" value="1"/>
</dbReference>
<dbReference type="CDD" id="cd16922">
    <property type="entry name" value="HATPase_EvgS-ArcB-TorS-like"/>
    <property type="match status" value="1"/>
</dbReference>
<dbReference type="FunFam" id="1.10.287.130:FF:000038">
    <property type="entry name" value="Sensory transduction histidine kinase"/>
    <property type="match status" value="1"/>
</dbReference>
<dbReference type="SUPFAM" id="SSF52172">
    <property type="entry name" value="CheY-like"/>
    <property type="match status" value="1"/>
</dbReference>
<dbReference type="Gene3D" id="3.30.565.10">
    <property type="entry name" value="Histidine kinase-like ATPase, C-terminal domain"/>
    <property type="match status" value="1"/>
</dbReference>
<comment type="subcellular location">
    <subcellularLocation>
        <location evidence="2">Cell membrane</location>
        <topology evidence="2">Multi-pass membrane protein</topology>
    </subcellularLocation>
</comment>
<dbReference type="CDD" id="cd00082">
    <property type="entry name" value="HisKA"/>
    <property type="match status" value="1"/>
</dbReference>
<dbReference type="Pfam" id="PF02518">
    <property type="entry name" value="HATPase_c"/>
    <property type="match status" value="1"/>
</dbReference>
<dbReference type="PANTHER" id="PTHR43047">
    <property type="entry name" value="TWO-COMPONENT HISTIDINE PROTEIN KINASE"/>
    <property type="match status" value="1"/>
</dbReference>
<evidence type="ECO:0000256" key="4">
    <source>
        <dbReference type="ARBA" id="ARBA00012438"/>
    </source>
</evidence>
<evidence type="ECO:0000256" key="5">
    <source>
        <dbReference type="ARBA" id="ARBA00022475"/>
    </source>
</evidence>
<dbReference type="GO" id="GO:0005524">
    <property type="term" value="F:ATP binding"/>
    <property type="evidence" value="ECO:0007669"/>
    <property type="project" value="UniProtKB-KW"/>
</dbReference>
<keyword evidence="13" id="KW-0902">Two-component regulatory system</keyword>
<accession>A0A1E5QE13</accession>
<dbReference type="SMART" id="SM00448">
    <property type="entry name" value="REC"/>
    <property type="match status" value="1"/>
</dbReference>
<dbReference type="Pfam" id="PF00512">
    <property type="entry name" value="HisKA"/>
    <property type="match status" value="1"/>
</dbReference>
<dbReference type="SMART" id="SM00387">
    <property type="entry name" value="HATPase_c"/>
    <property type="match status" value="1"/>
</dbReference>
<dbReference type="InterPro" id="IPR036890">
    <property type="entry name" value="HATPase_C_sf"/>
</dbReference>
<dbReference type="EMBL" id="MJGC01000110">
    <property type="protein sequence ID" value="OEJ72851.1"/>
    <property type="molecule type" value="Genomic_DNA"/>
</dbReference>
<dbReference type="Pfam" id="PF02743">
    <property type="entry name" value="dCache_1"/>
    <property type="match status" value="1"/>
</dbReference>
<evidence type="ECO:0000256" key="1">
    <source>
        <dbReference type="ARBA" id="ARBA00000085"/>
    </source>
</evidence>
<protein>
    <recommendedName>
        <fullName evidence="16">Circadian input-output histidine kinase CikA</fullName>
        <ecNumber evidence="4">2.7.13.3</ecNumber>
    </recommendedName>
</protein>
<keyword evidence="14 19" id="KW-0472">Membrane</keyword>
<evidence type="ECO:0000256" key="15">
    <source>
        <dbReference type="ARBA" id="ARBA00023306"/>
    </source>
</evidence>
<comment type="catalytic activity">
    <reaction evidence="1">
        <text>ATP + protein L-histidine = ADP + protein N-phospho-L-histidine.</text>
        <dbReference type="EC" id="2.7.13.3"/>
    </reaction>
</comment>
<evidence type="ECO:0000256" key="13">
    <source>
        <dbReference type="ARBA" id="ARBA00023012"/>
    </source>
</evidence>
<evidence type="ECO:0000256" key="9">
    <source>
        <dbReference type="ARBA" id="ARBA00022741"/>
    </source>
</evidence>
<dbReference type="SUPFAM" id="SSF47384">
    <property type="entry name" value="Homodimeric domain of signal transducing histidine kinase"/>
    <property type="match status" value="1"/>
</dbReference>
<dbReference type="InterPro" id="IPR004358">
    <property type="entry name" value="Sig_transdc_His_kin-like_C"/>
</dbReference>
<dbReference type="Pfam" id="PF00072">
    <property type="entry name" value="Response_reg"/>
    <property type="match status" value="1"/>
</dbReference>
<evidence type="ECO:0000256" key="10">
    <source>
        <dbReference type="ARBA" id="ARBA00022777"/>
    </source>
</evidence>
<dbReference type="Gene3D" id="3.30.450.20">
    <property type="entry name" value="PAS domain"/>
    <property type="match status" value="1"/>
</dbReference>
<keyword evidence="15" id="KW-0131">Cell cycle</keyword>
<feature type="domain" description="Response regulatory" evidence="21">
    <location>
        <begin position="711"/>
        <end position="827"/>
    </location>
</feature>
<evidence type="ECO:0000259" key="22">
    <source>
        <dbReference type="PROSITE" id="PS50885"/>
    </source>
</evidence>
<dbReference type="Pfam" id="PF00672">
    <property type="entry name" value="HAMP"/>
    <property type="match status" value="1"/>
</dbReference>
<evidence type="ECO:0000256" key="8">
    <source>
        <dbReference type="ARBA" id="ARBA00022692"/>
    </source>
</evidence>
<keyword evidence="12 19" id="KW-1133">Transmembrane helix</keyword>
<dbReference type="RefSeq" id="WP_069969567.1">
    <property type="nucleotide sequence ID" value="NZ_CM124774.1"/>
</dbReference>
<evidence type="ECO:0000256" key="7">
    <source>
        <dbReference type="ARBA" id="ARBA00022679"/>
    </source>
</evidence>
<dbReference type="InterPro" id="IPR033479">
    <property type="entry name" value="dCache_1"/>
</dbReference>
<dbReference type="CDD" id="cd17546">
    <property type="entry name" value="REC_hyHK_CKI1_RcsC-like"/>
    <property type="match status" value="1"/>
</dbReference>
<dbReference type="Gene3D" id="3.40.50.2300">
    <property type="match status" value="1"/>
</dbReference>
<dbReference type="STRING" id="1781255.BH720_23045"/>
<dbReference type="InterPro" id="IPR003594">
    <property type="entry name" value="HATPase_dom"/>
</dbReference>
<organism evidence="23">
    <name type="scientific">Desertifilum tharense IPPAS B-1220</name>
    <dbReference type="NCBI Taxonomy" id="1781255"/>
    <lineage>
        <taxon>Bacteria</taxon>
        <taxon>Bacillati</taxon>
        <taxon>Cyanobacteriota</taxon>
        <taxon>Cyanophyceae</taxon>
        <taxon>Desertifilales</taxon>
        <taxon>Desertifilaceae</taxon>
        <taxon>Desertifilum</taxon>
    </lineage>
</organism>
<dbReference type="PROSITE" id="PS50885">
    <property type="entry name" value="HAMP"/>
    <property type="match status" value="1"/>
</dbReference>